<reference evidence="3" key="1">
    <citation type="journal article" date="2019" name="Int. J. Syst. Evol. Microbiol.">
        <title>The Global Catalogue of Microorganisms (GCM) 10K type strain sequencing project: providing services to taxonomists for standard genome sequencing and annotation.</title>
        <authorList>
            <consortium name="The Broad Institute Genomics Platform"/>
            <consortium name="The Broad Institute Genome Sequencing Center for Infectious Disease"/>
            <person name="Wu L."/>
            <person name="Ma J."/>
        </authorList>
    </citation>
    <scope>NUCLEOTIDE SEQUENCE [LARGE SCALE GENOMIC DNA]</scope>
    <source>
        <strain evidence="3">JCM 17664</strain>
    </source>
</reference>
<dbReference type="Proteomes" id="UP001501207">
    <property type="component" value="Unassembled WGS sequence"/>
</dbReference>
<dbReference type="EMBL" id="BAABFN010000002">
    <property type="protein sequence ID" value="GAA4306671.1"/>
    <property type="molecule type" value="Genomic_DNA"/>
</dbReference>
<name>A0ABP8FLG2_9BACT</name>
<comment type="caution">
    <text evidence="2">The sequence shown here is derived from an EMBL/GenBank/DDBJ whole genome shotgun (WGS) entry which is preliminary data.</text>
</comment>
<evidence type="ECO:0000259" key="1">
    <source>
        <dbReference type="Pfam" id="PF01909"/>
    </source>
</evidence>
<dbReference type="RefSeq" id="WP_344977247.1">
    <property type="nucleotide sequence ID" value="NZ_BAABFN010000002.1"/>
</dbReference>
<sequence>MASTDDLLDRIKKTVLEKEPDAEIHLFGSRARGTAHAESDWDLLILLNKDKITPDIEKKITYPLYDIEFETGQVISPMLYTKKEWNTKYKITPFYYNVMKEGRLI</sequence>
<organism evidence="2 3">
    <name type="scientific">Compostibacter hankyongensis</name>
    <dbReference type="NCBI Taxonomy" id="1007089"/>
    <lineage>
        <taxon>Bacteria</taxon>
        <taxon>Pseudomonadati</taxon>
        <taxon>Bacteroidota</taxon>
        <taxon>Chitinophagia</taxon>
        <taxon>Chitinophagales</taxon>
        <taxon>Chitinophagaceae</taxon>
        <taxon>Compostibacter</taxon>
    </lineage>
</organism>
<evidence type="ECO:0000313" key="2">
    <source>
        <dbReference type="EMBL" id="GAA4306671.1"/>
    </source>
</evidence>
<accession>A0ABP8FLG2</accession>
<gene>
    <name evidence="2" type="ORF">GCM10023143_12760</name>
</gene>
<protein>
    <recommendedName>
        <fullName evidence="1">Polymerase nucleotidyl transferase domain-containing protein</fullName>
    </recommendedName>
</protein>
<dbReference type="PANTHER" id="PTHR33933">
    <property type="entry name" value="NUCLEOTIDYLTRANSFERASE"/>
    <property type="match status" value="1"/>
</dbReference>
<dbReference type="PANTHER" id="PTHR33933:SF1">
    <property type="entry name" value="PROTEIN ADENYLYLTRANSFERASE MNTA-RELATED"/>
    <property type="match status" value="1"/>
</dbReference>
<evidence type="ECO:0000313" key="3">
    <source>
        <dbReference type="Proteomes" id="UP001501207"/>
    </source>
</evidence>
<feature type="domain" description="Polymerase nucleotidyl transferase" evidence="1">
    <location>
        <begin position="8"/>
        <end position="62"/>
    </location>
</feature>
<keyword evidence="3" id="KW-1185">Reference proteome</keyword>
<dbReference type="Gene3D" id="3.30.460.10">
    <property type="entry name" value="Beta Polymerase, domain 2"/>
    <property type="match status" value="1"/>
</dbReference>
<proteinExistence type="predicted"/>
<dbReference type="SUPFAM" id="SSF81301">
    <property type="entry name" value="Nucleotidyltransferase"/>
    <property type="match status" value="1"/>
</dbReference>
<dbReference type="InterPro" id="IPR002934">
    <property type="entry name" value="Polymerase_NTP_transf_dom"/>
</dbReference>
<dbReference type="CDD" id="cd05403">
    <property type="entry name" value="NT_KNTase_like"/>
    <property type="match status" value="1"/>
</dbReference>
<dbReference type="Pfam" id="PF01909">
    <property type="entry name" value="NTP_transf_2"/>
    <property type="match status" value="1"/>
</dbReference>
<dbReference type="InterPro" id="IPR043519">
    <property type="entry name" value="NT_sf"/>
</dbReference>
<dbReference type="InterPro" id="IPR052548">
    <property type="entry name" value="Type_VII_TA_antitoxin"/>
</dbReference>